<proteinExistence type="predicted"/>
<reference evidence="2" key="1">
    <citation type="journal article" date="2023" name="Front. Microbiol.">
        <title>Phylogeography and host specificity of Pasteurellaceae pathogenic to sea-farmed fish in the north-east Atlantic.</title>
        <authorList>
            <person name="Gulla S."/>
            <person name="Colquhoun D.J."/>
            <person name="Olsen A.B."/>
            <person name="Spilsberg B."/>
            <person name="Lagesen K."/>
            <person name="Aakesson C.P."/>
            <person name="Strom S."/>
            <person name="Manji F."/>
            <person name="Birkbeck T.H."/>
            <person name="Nilsen H.K."/>
        </authorList>
    </citation>
    <scope>NUCLEOTIDE SEQUENCE</scope>
    <source>
        <strain evidence="2">98B1</strain>
    </source>
</reference>
<comment type="caution">
    <text evidence="2">The sequence shown here is derived from an EMBL/GenBank/DDBJ whole genome shotgun (WGS) entry which is preliminary data.</text>
</comment>
<dbReference type="AlphaFoldDB" id="A0AAJ6NDE8"/>
<evidence type="ECO:0000313" key="3">
    <source>
        <dbReference type="Proteomes" id="UP001231736"/>
    </source>
</evidence>
<accession>A0AAJ6NDE8</accession>
<dbReference type="Pfam" id="PF14300">
    <property type="entry name" value="DMP19"/>
    <property type="match status" value="1"/>
</dbReference>
<organism evidence="2 3">
    <name type="scientific">Phocoenobacter skyensis</name>
    <dbReference type="NCBI Taxonomy" id="97481"/>
    <lineage>
        <taxon>Bacteria</taxon>
        <taxon>Pseudomonadati</taxon>
        <taxon>Pseudomonadota</taxon>
        <taxon>Gammaproteobacteria</taxon>
        <taxon>Pasteurellales</taxon>
        <taxon>Pasteurellaceae</taxon>
        <taxon>Phocoenobacter</taxon>
    </lineage>
</organism>
<dbReference type="Gene3D" id="1.20.1420.60">
    <property type="match status" value="1"/>
</dbReference>
<protein>
    <submittedName>
        <fullName evidence="2">DUF4375 domain-containing protein</fullName>
    </submittedName>
</protein>
<dbReference type="Proteomes" id="UP001231736">
    <property type="component" value="Unassembled WGS sequence"/>
</dbReference>
<sequence length="151" mass="18429">MNKFDLKFLKENDESDWVHLIDENIRHKPPSEWSQEEKIFYSIMFWHSCMSAGFSEYYKFCDNSISMNKIEESLKIIEADEYFKVIQQANSINKNIINIPEEERENDELMEPYYDKLRDLENKFYDLQEEIPLKDILFKYVKKNIEQFVEI</sequence>
<dbReference type="InterPro" id="IPR025402">
    <property type="entry name" value="DMP19_C"/>
</dbReference>
<evidence type="ECO:0000313" key="2">
    <source>
        <dbReference type="EMBL" id="MDP8174700.1"/>
    </source>
</evidence>
<dbReference type="RefSeq" id="WP_306376150.1">
    <property type="nucleotide sequence ID" value="NZ_JASAYT010000010.1"/>
</dbReference>
<gene>
    <name evidence="2" type="ORF">QJU97_04395</name>
</gene>
<evidence type="ECO:0000259" key="1">
    <source>
        <dbReference type="Pfam" id="PF14300"/>
    </source>
</evidence>
<name>A0AAJ6NDE8_9PAST</name>
<dbReference type="EMBL" id="JASAYT010000010">
    <property type="protein sequence ID" value="MDP8174700.1"/>
    <property type="molecule type" value="Genomic_DNA"/>
</dbReference>
<feature type="domain" description="DNA mimic protein DMP19 C-terminal" evidence="1">
    <location>
        <begin position="32"/>
        <end position="144"/>
    </location>
</feature>